<dbReference type="EMBL" id="BBLT01000001">
    <property type="protein sequence ID" value="GAL82933.1"/>
    <property type="molecule type" value="Genomic_DNA"/>
</dbReference>
<keyword evidence="1" id="KW-0732">Signal</keyword>
<dbReference type="NCBIfam" id="TIGR03519">
    <property type="entry name" value="T9SS_PorP_fam"/>
    <property type="match status" value="1"/>
</dbReference>
<sequence>MRKLFTSVILLFSVHCYAQQTLQFSQYLFNGVVINPAYAGSREAININGLYRKQWSKVNGEPNSLTLSGDMPLYWNKAGVGAYFIHDELGAQFQNSFFGSFAYRIKVSTKGRLALGVAAGITNYGIDGNKLTTDQPNDPAVPIGREAKTRAAFQGGLYFNTDRFFIGLSLNNVLVNMNKGSDMIPSQRKHLFLAAGFVSKIVENIKIRPSIMIKEDLKGPTNGDASVFFIFHDIVWIGGSYRTRVFNKNNVEDVGSAKDAVVIMAEVFPIPNLRLGYSYDITLTSYKDFATHEISAGYNINRKGGSKMLTPRYF</sequence>
<dbReference type="AlphaFoldDB" id="A0A098L9U1"/>
<dbReference type="eggNOG" id="COG3064">
    <property type="taxonomic scope" value="Bacteria"/>
</dbReference>
<dbReference type="STRING" id="153721.MYP_159"/>
<evidence type="ECO:0000313" key="2">
    <source>
        <dbReference type="EMBL" id="GAL82933.1"/>
    </source>
</evidence>
<keyword evidence="3" id="KW-1185">Reference proteome</keyword>
<feature type="chain" id="PRO_5001937153" evidence="1">
    <location>
        <begin position="19"/>
        <end position="314"/>
    </location>
</feature>
<evidence type="ECO:0000256" key="1">
    <source>
        <dbReference type="SAM" id="SignalP"/>
    </source>
</evidence>
<reference evidence="2 3" key="1">
    <citation type="submission" date="2014-09" db="EMBL/GenBank/DDBJ databases">
        <title>Sporocytophaga myxococcoides PG-01 genome sequencing.</title>
        <authorList>
            <person name="Liu L."/>
            <person name="Gao P.J."/>
            <person name="Chen G.J."/>
            <person name="Wang L.S."/>
        </authorList>
    </citation>
    <scope>NUCLEOTIDE SEQUENCE [LARGE SCALE GENOMIC DNA]</scope>
    <source>
        <strain evidence="2 3">PG-01</strain>
    </source>
</reference>
<dbReference type="OrthoDB" id="1118477at2"/>
<comment type="caution">
    <text evidence="2">The sequence shown here is derived from an EMBL/GenBank/DDBJ whole genome shotgun (WGS) entry which is preliminary data.</text>
</comment>
<feature type="signal peptide" evidence="1">
    <location>
        <begin position="1"/>
        <end position="18"/>
    </location>
</feature>
<dbReference type="RefSeq" id="WP_045457130.1">
    <property type="nucleotide sequence ID" value="NZ_BBLT01000001.1"/>
</dbReference>
<dbReference type="Proteomes" id="UP000030185">
    <property type="component" value="Unassembled WGS sequence"/>
</dbReference>
<dbReference type="InterPro" id="IPR019861">
    <property type="entry name" value="PorP/SprF_Bacteroidetes"/>
</dbReference>
<name>A0A098L9U1_9BACT</name>
<accession>A0A098L9U1</accession>
<dbReference type="Pfam" id="PF11751">
    <property type="entry name" value="PorP_SprF"/>
    <property type="match status" value="1"/>
</dbReference>
<proteinExistence type="predicted"/>
<organism evidence="2 3">
    <name type="scientific">Sporocytophaga myxococcoides</name>
    <dbReference type="NCBI Taxonomy" id="153721"/>
    <lineage>
        <taxon>Bacteria</taxon>
        <taxon>Pseudomonadati</taxon>
        <taxon>Bacteroidota</taxon>
        <taxon>Cytophagia</taxon>
        <taxon>Cytophagales</taxon>
        <taxon>Cytophagaceae</taxon>
        <taxon>Sporocytophaga</taxon>
    </lineage>
</organism>
<protein>
    <submittedName>
        <fullName evidence="2">Bacteroidetes-specific putative membrane protein</fullName>
    </submittedName>
</protein>
<gene>
    <name evidence="2" type="ORF">MYP_159</name>
</gene>
<evidence type="ECO:0000313" key="3">
    <source>
        <dbReference type="Proteomes" id="UP000030185"/>
    </source>
</evidence>